<proteinExistence type="predicted"/>
<accession>A0A366JME5</accession>
<reference evidence="1 2" key="1">
    <citation type="submission" date="2018-06" db="EMBL/GenBank/DDBJ databases">
        <title>Freshwater and sediment microbial communities from various areas in North America, analyzing microbe dynamics in response to fracking.</title>
        <authorList>
            <person name="Lamendella R."/>
        </authorList>
    </citation>
    <scope>NUCLEOTIDE SEQUENCE [LARGE SCALE GENOMIC DNA]</scope>
    <source>
        <strain evidence="1 2">14_TX</strain>
    </source>
</reference>
<sequence>MKEFVGSCSVCGKDLFCLDGFFNGVQNEKNETICFKCIEEQEESAE</sequence>
<gene>
    <name evidence="1" type="ORF">DFO70_11282</name>
</gene>
<keyword evidence="2" id="KW-1185">Reference proteome</keyword>
<dbReference type="Proteomes" id="UP000252731">
    <property type="component" value="Unassembled WGS sequence"/>
</dbReference>
<name>A0A366JME5_CYTFI</name>
<evidence type="ECO:0000313" key="2">
    <source>
        <dbReference type="Proteomes" id="UP000252731"/>
    </source>
</evidence>
<comment type="caution">
    <text evidence="1">The sequence shown here is derived from an EMBL/GenBank/DDBJ whole genome shotgun (WGS) entry which is preliminary data.</text>
</comment>
<dbReference type="EMBL" id="QNSF01000012">
    <property type="protein sequence ID" value="RBP89048.1"/>
    <property type="molecule type" value="Genomic_DNA"/>
</dbReference>
<dbReference type="AlphaFoldDB" id="A0A366JME5"/>
<organism evidence="1 2">
    <name type="scientific">Cytobacillus firmus</name>
    <name type="common">Bacillus firmus</name>
    <dbReference type="NCBI Taxonomy" id="1399"/>
    <lineage>
        <taxon>Bacteria</taxon>
        <taxon>Bacillati</taxon>
        <taxon>Bacillota</taxon>
        <taxon>Bacilli</taxon>
        <taxon>Bacillales</taxon>
        <taxon>Bacillaceae</taxon>
        <taxon>Cytobacillus</taxon>
    </lineage>
</organism>
<evidence type="ECO:0000313" key="1">
    <source>
        <dbReference type="EMBL" id="RBP89048.1"/>
    </source>
</evidence>
<dbReference type="RefSeq" id="WP_166672400.1">
    <property type="nucleotide sequence ID" value="NZ_QNSF01000012.1"/>
</dbReference>
<protein>
    <submittedName>
        <fullName evidence="1">Uncharacterized protein</fullName>
    </submittedName>
</protein>